<dbReference type="SMART" id="SM00530">
    <property type="entry name" value="HTH_XRE"/>
    <property type="match status" value="1"/>
</dbReference>
<comment type="caution">
    <text evidence="2">The sequence shown here is derived from an EMBL/GenBank/DDBJ whole genome shotgun (WGS) entry which is preliminary data.</text>
</comment>
<dbReference type="GO" id="GO:0003677">
    <property type="term" value="F:DNA binding"/>
    <property type="evidence" value="ECO:0007669"/>
    <property type="project" value="InterPro"/>
</dbReference>
<dbReference type="AlphaFoldDB" id="A0A418WF49"/>
<evidence type="ECO:0000259" key="1">
    <source>
        <dbReference type="PROSITE" id="PS50943"/>
    </source>
</evidence>
<evidence type="ECO:0000313" key="3">
    <source>
        <dbReference type="Proteomes" id="UP000284605"/>
    </source>
</evidence>
<dbReference type="Proteomes" id="UP000284605">
    <property type="component" value="Unassembled WGS sequence"/>
</dbReference>
<dbReference type="PROSITE" id="PS50943">
    <property type="entry name" value="HTH_CROC1"/>
    <property type="match status" value="1"/>
</dbReference>
<dbReference type="EMBL" id="QYUK01000011">
    <property type="protein sequence ID" value="RJF88637.1"/>
    <property type="molecule type" value="Genomic_DNA"/>
</dbReference>
<dbReference type="SUPFAM" id="SSF47413">
    <property type="entry name" value="lambda repressor-like DNA-binding domains"/>
    <property type="match status" value="1"/>
</dbReference>
<dbReference type="RefSeq" id="WP_119779270.1">
    <property type="nucleotide sequence ID" value="NZ_QYUK01000011.1"/>
</dbReference>
<proteinExistence type="predicted"/>
<accession>A0A418WF49</accession>
<dbReference type="CDD" id="cd00093">
    <property type="entry name" value="HTH_XRE"/>
    <property type="match status" value="1"/>
</dbReference>
<keyword evidence="3" id="KW-1185">Reference proteome</keyword>
<protein>
    <submittedName>
        <fullName evidence="2">XRE family transcriptional regulator</fullName>
    </submittedName>
</protein>
<sequence>MSVPTAALRKARENAGINQGEMAKRLGVSSNSVISRLEKTEVTDRSMAERYLKAIGTEDSLAMLDFYSRDWKVSKRPDFRHPNRDVLWAAEQALQDLEAFEAADEFDQLLTAPLIFTRETLLATADYVGRIDHALAWIGAVGIGKTTALSHLTNLVYPDSAGRPRAIFPTSGGRTTTSEVVVRAAPAFSVTVEPKGEDEVRLLVREFVDAVADGKGGISTELERAIRSMADLPKRKDSSDPKALLDPVKELLDGASGAREDVVHAIVTRMRLEQRTETQMFMSENNTSGLQWLSSVVTDINFGRHPRVSIPDRVIVFLPKSAIRKSPYDLTIIDTKGIHGTTDRPDLQALTADSRALSILCCAFNDAPGQEPLSILKGLKEMGSDALDRQRVALLVLPRGDEAIRVIDDLGEPVESVEEGYAYRSRQIQDSLKAANLPPVPVIFFNVADEGAGVVWQEISQQVDQIRQRQLERLERFTGLAAELRTNADAHRIQQARVTLAKEAIAIANDYEVIPGSVSVAQKRLLQELKASHPSSIAAAALRNGSWYNLDVHHMVGTGVRADANLRTSELVARIKGRLDGLQNQFASTPEAVALVETLAEDLSDWHQEFLVRAQSIGRNTFKPYLDNDVEFWADLRKRYGQGAGYRDDIVAKVDKWFEGSALNPARSKVDARLADAWKELMLSKLVEITTLEEEAAG</sequence>
<dbReference type="InterPro" id="IPR010982">
    <property type="entry name" value="Lambda_DNA-bd_dom_sf"/>
</dbReference>
<organism evidence="2 3">
    <name type="scientific">Oleomonas cavernae</name>
    <dbReference type="NCBI Taxonomy" id="2320859"/>
    <lineage>
        <taxon>Bacteria</taxon>
        <taxon>Pseudomonadati</taxon>
        <taxon>Pseudomonadota</taxon>
        <taxon>Alphaproteobacteria</taxon>
        <taxon>Acetobacterales</taxon>
        <taxon>Acetobacteraceae</taxon>
        <taxon>Oleomonas</taxon>
    </lineage>
</organism>
<dbReference type="OrthoDB" id="8566588at2"/>
<dbReference type="InterPro" id="IPR001387">
    <property type="entry name" value="Cro/C1-type_HTH"/>
</dbReference>
<feature type="domain" description="HTH cro/C1-type" evidence="1">
    <location>
        <begin position="8"/>
        <end position="64"/>
    </location>
</feature>
<name>A0A418WF49_9PROT</name>
<dbReference type="Gene3D" id="1.10.260.40">
    <property type="entry name" value="lambda repressor-like DNA-binding domains"/>
    <property type="match status" value="1"/>
</dbReference>
<reference evidence="2 3" key="1">
    <citation type="submission" date="2018-09" db="EMBL/GenBank/DDBJ databases">
        <authorList>
            <person name="Zhu H."/>
        </authorList>
    </citation>
    <scope>NUCLEOTIDE SEQUENCE [LARGE SCALE GENOMIC DNA]</scope>
    <source>
        <strain evidence="2 3">K1W22B-8</strain>
    </source>
</reference>
<evidence type="ECO:0000313" key="2">
    <source>
        <dbReference type="EMBL" id="RJF88637.1"/>
    </source>
</evidence>
<gene>
    <name evidence="2" type="ORF">D3874_17920</name>
</gene>